<sequence length="324" mass="36480">MSGTTNHLWGIVLAGGEGKRLQSFIRSQFGTDRPKQYCRLFGGRSMLRHTLCRAEQLIPRERLVTVATRPHLPYAQEELYDRPPGTVIVQPSNRETGPGILLPLLHILQRDPKALVVLLPADHFIVEEARFMAYVEKAATFVATAPACLVLLGVEPKRPEPQYGWIEAGEIFGRHDSTEFYRVRRFREKPGPQVAQTLYLNGGLWNTMVVVGRAWWLLSLFKMLTPELFRLFNRFGFHLGSPQEAAAVEQIYARLPAVDFSQTILTKYPSRLAVLQVKDVYWSDWGNPAQVRQDLNRLECWPASGHGPEGGIGNVTPLDAAALV</sequence>
<dbReference type="PANTHER" id="PTHR46390">
    <property type="entry name" value="MANNOSE-1-PHOSPHATE GUANYLYLTRANSFERASE"/>
    <property type="match status" value="1"/>
</dbReference>
<keyword evidence="3" id="KW-1185">Reference proteome</keyword>
<name>A0A564ZNU2_9BACT</name>
<keyword evidence="2" id="KW-0808">Transferase</keyword>
<feature type="domain" description="Nucleotidyl transferase" evidence="1">
    <location>
        <begin position="10"/>
        <end position="227"/>
    </location>
</feature>
<dbReference type="SUPFAM" id="SSF53448">
    <property type="entry name" value="Nucleotide-diphospho-sugar transferases"/>
    <property type="match status" value="1"/>
</dbReference>
<dbReference type="PANTHER" id="PTHR46390:SF1">
    <property type="entry name" value="MANNOSE-1-PHOSPHATE GUANYLYLTRANSFERASE"/>
    <property type="match status" value="1"/>
</dbReference>
<dbReference type="InterPro" id="IPR005835">
    <property type="entry name" value="NTP_transferase_dom"/>
</dbReference>
<dbReference type="EMBL" id="CABIKM010000048">
    <property type="protein sequence ID" value="VUZ86228.1"/>
    <property type="molecule type" value="Genomic_DNA"/>
</dbReference>
<dbReference type="Pfam" id="PF00483">
    <property type="entry name" value="NTP_transferase"/>
    <property type="match status" value="1"/>
</dbReference>
<evidence type="ECO:0000313" key="2">
    <source>
        <dbReference type="EMBL" id="VUZ86228.1"/>
    </source>
</evidence>
<accession>A0A564ZNU2</accession>
<proteinExistence type="predicted"/>
<dbReference type="InterPro" id="IPR029044">
    <property type="entry name" value="Nucleotide-diphossugar_trans"/>
</dbReference>
<dbReference type="GO" id="GO:0004475">
    <property type="term" value="F:mannose-1-phosphate guanylyltransferase (GTP) activity"/>
    <property type="evidence" value="ECO:0007669"/>
    <property type="project" value="TreeGrafter"/>
</dbReference>
<evidence type="ECO:0000313" key="3">
    <source>
        <dbReference type="Proteomes" id="UP000334340"/>
    </source>
</evidence>
<dbReference type="InterPro" id="IPR051161">
    <property type="entry name" value="Mannose-6P_isomerase_type2"/>
</dbReference>
<reference evidence="2 3" key="1">
    <citation type="submission" date="2019-07" db="EMBL/GenBank/DDBJ databases">
        <authorList>
            <person name="Cremers G."/>
        </authorList>
    </citation>
    <scope>NUCLEOTIDE SEQUENCE [LARGE SCALE GENOMIC DNA]</scope>
</reference>
<dbReference type="Gene3D" id="3.90.550.10">
    <property type="entry name" value="Spore Coat Polysaccharide Biosynthesis Protein SpsA, Chain A"/>
    <property type="match status" value="1"/>
</dbReference>
<protein>
    <submittedName>
        <fullName evidence="2">Nucleotidyl transferase</fullName>
    </submittedName>
</protein>
<gene>
    <name evidence="2" type="ORF">MELA_02628</name>
</gene>
<dbReference type="AlphaFoldDB" id="A0A564ZNU2"/>
<dbReference type="GO" id="GO:0009298">
    <property type="term" value="P:GDP-mannose biosynthetic process"/>
    <property type="evidence" value="ECO:0007669"/>
    <property type="project" value="TreeGrafter"/>
</dbReference>
<evidence type="ECO:0000259" key="1">
    <source>
        <dbReference type="Pfam" id="PF00483"/>
    </source>
</evidence>
<organism evidence="2 3">
    <name type="scientific">Candidatus Methylomirabilis lanthanidiphila</name>
    <dbReference type="NCBI Taxonomy" id="2211376"/>
    <lineage>
        <taxon>Bacteria</taxon>
        <taxon>Candidatus Methylomirabilota</taxon>
        <taxon>Candidatus Methylomirabilia</taxon>
        <taxon>Candidatus Methylomirabilales</taxon>
        <taxon>Candidatus Methylomirabilaceae</taxon>
        <taxon>Candidatus Methylomirabilis</taxon>
    </lineage>
</organism>
<dbReference type="Proteomes" id="UP000334340">
    <property type="component" value="Unassembled WGS sequence"/>
</dbReference>